<dbReference type="EMBL" id="VSRR010002838">
    <property type="protein sequence ID" value="MPC33459.1"/>
    <property type="molecule type" value="Genomic_DNA"/>
</dbReference>
<organism evidence="2 3">
    <name type="scientific">Portunus trituberculatus</name>
    <name type="common">Swimming crab</name>
    <name type="synonym">Neptunus trituberculatus</name>
    <dbReference type="NCBI Taxonomy" id="210409"/>
    <lineage>
        <taxon>Eukaryota</taxon>
        <taxon>Metazoa</taxon>
        <taxon>Ecdysozoa</taxon>
        <taxon>Arthropoda</taxon>
        <taxon>Crustacea</taxon>
        <taxon>Multicrustacea</taxon>
        <taxon>Malacostraca</taxon>
        <taxon>Eumalacostraca</taxon>
        <taxon>Eucarida</taxon>
        <taxon>Decapoda</taxon>
        <taxon>Pleocyemata</taxon>
        <taxon>Brachyura</taxon>
        <taxon>Eubrachyura</taxon>
        <taxon>Portunoidea</taxon>
        <taxon>Portunidae</taxon>
        <taxon>Portuninae</taxon>
        <taxon>Portunus</taxon>
    </lineage>
</organism>
<keyword evidence="1" id="KW-0732">Signal</keyword>
<proteinExistence type="predicted"/>
<evidence type="ECO:0000256" key="1">
    <source>
        <dbReference type="SAM" id="SignalP"/>
    </source>
</evidence>
<feature type="chain" id="PRO_5022792066" evidence="1">
    <location>
        <begin position="33"/>
        <end position="113"/>
    </location>
</feature>
<reference evidence="2 3" key="1">
    <citation type="submission" date="2019-05" db="EMBL/GenBank/DDBJ databases">
        <title>Another draft genome of Portunus trituberculatus and its Hox gene families provides insights of decapod evolution.</title>
        <authorList>
            <person name="Jeong J.-H."/>
            <person name="Song I."/>
            <person name="Kim S."/>
            <person name="Choi T."/>
            <person name="Kim D."/>
            <person name="Ryu S."/>
            <person name="Kim W."/>
        </authorList>
    </citation>
    <scope>NUCLEOTIDE SEQUENCE [LARGE SCALE GENOMIC DNA]</scope>
    <source>
        <tissue evidence="2">Muscle</tissue>
    </source>
</reference>
<gene>
    <name evidence="2" type="ORF">E2C01_026809</name>
</gene>
<feature type="signal peptide" evidence="1">
    <location>
        <begin position="1"/>
        <end position="32"/>
    </location>
</feature>
<evidence type="ECO:0000313" key="2">
    <source>
        <dbReference type="EMBL" id="MPC33459.1"/>
    </source>
</evidence>
<comment type="caution">
    <text evidence="2">The sequence shown here is derived from an EMBL/GenBank/DDBJ whole genome shotgun (WGS) entry which is preliminary data.</text>
</comment>
<evidence type="ECO:0000313" key="3">
    <source>
        <dbReference type="Proteomes" id="UP000324222"/>
    </source>
</evidence>
<sequence>MFIFGTEIITGSWSSAGHLALVPLLLLPCLAALQHNDVLQPLLHLFHTAQALTVRINQGVQLLLVNLRDRPIQYDADWLLILCPADSVKGLATLKRPFSIVKHKKDVIIFTDH</sequence>
<keyword evidence="3" id="KW-1185">Reference proteome</keyword>
<dbReference type="AlphaFoldDB" id="A0A5B7EJZ3"/>
<accession>A0A5B7EJZ3</accession>
<protein>
    <submittedName>
        <fullName evidence="2">Uncharacterized protein</fullName>
    </submittedName>
</protein>
<dbReference type="Proteomes" id="UP000324222">
    <property type="component" value="Unassembled WGS sequence"/>
</dbReference>
<name>A0A5B7EJZ3_PORTR</name>